<dbReference type="Pfam" id="PF00646">
    <property type="entry name" value="F-box"/>
    <property type="match status" value="1"/>
</dbReference>
<evidence type="ECO:0000313" key="3">
    <source>
        <dbReference type="Proteomes" id="UP001324115"/>
    </source>
</evidence>
<organism evidence="2 3">
    <name type="scientific">Quercus rubra</name>
    <name type="common">Northern red oak</name>
    <name type="synonym">Quercus borealis</name>
    <dbReference type="NCBI Taxonomy" id="3512"/>
    <lineage>
        <taxon>Eukaryota</taxon>
        <taxon>Viridiplantae</taxon>
        <taxon>Streptophyta</taxon>
        <taxon>Embryophyta</taxon>
        <taxon>Tracheophyta</taxon>
        <taxon>Spermatophyta</taxon>
        <taxon>Magnoliopsida</taxon>
        <taxon>eudicotyledons</taxon>
        <taxon>Gunneridae</taxon>
        <taxon>Pentapetalae</taxon>
        <taxon>rosids</taxon>
        <taxon>fabids</taxon>
        <taxon>Fagales</taxon>
        <taxon>Fagaceae</taxon>
        <taxon>Quercus</taxon>
    </lineage>
</organism>
<proteinExistence type="predicted"/>
<reference evidence="2 3" key="1">
    <citation type="journal article" date="2023" name="G3 (Bethesda)">
        <title>A haplotype-resolved chromosome-scale genome for Quercus rubra L. provides insights into the genetics of adaptive traits for red oak species.</title>
        <authorList>
            <person name="Kapoor B."/>
            <person name="Jenkins J."/>
            <person name="Schmutz J."/>
            <person name="Zhebentyayeva T."/>
            <person name="Kuelheim C."/>
            <person name="Coggeshall M."/>
            <person name="Heim C."/>
            <person name="Lasky J.R."/>
            <person name="Leites L."/>
            <person name="Islam-Faridi N."/>
            <person name="Romero-Severson J."/>
            <person name="DeLeo V.L."/>
            <person name="Lucas S.M."/>
            <person name="Lazic D."/>
            <person name="Gailing O."/>
            <person name="Carlson J."/>
            <person name="Staton M."/>
        </authorList>
    </citation>
    <scope>NUCLEOTIDE SEQUENCE [LARGE SCALE GENOMIC DNA]</scope>
    <source>
        <strain evidence="2">Pseudo-F2</strain>
    </source>
</reference>
<accession>A0AAN7INX1</accession>
<dbReference type="EMBL" id="JAXUIC010000007">
    <property type="protein sequence ID" value="KAK4580960.1"/>
    <property type="molecule type" value="Genomic_DNA"/>
</dbReference>
<dbReference type="CDD" id="cd22157">
    <property type="entry name" value="F-box_AtFBW1-like"/>
    <property type="match status" value="1"/>
</dbReference>
<dbReference type="InterPro" id="IPR036047">
    <property type="entry name" value="F-box-like_dom_sf"/>
</dbReference>
<dbReference type="InterPro" id="IPR001810">
    <property type="entry name" value="F-box_dom"/>
</dbReference>
<keyword evidence="3" id="KW-1185">Reference proteome</keyword>
<dbReference type="SUPFAM" id="SSF81383">
    <property type="entry name" value="F-box domain"/>
    <property type="match status" value="1"/>
</dbReference>
<name>A0AAN7INX1_QUERU</name>
<evidence type="ECO:0000313" key="2">
    <source>
        <dbReference type="EMBL" id="KAK4580960.1"/>
    </source>
</evidence>
<dbReference type="SMART" id="SM00256">
    <property type="entry name" value="FBOX"/>
    <property type="match status" value="1"/>
</dbReference>
<dbReference type="InterPro" id="IPR006527">
    <property type="entry name" value="F-box-assoc_dom_typ1"/>
</dbReference>
<dbReference type="Gene3D" id="1.20.1280.50">
    <property type="match status" value="1"/>
</dbReference>
<gene>
    <name evidence="2" type="ORF">RGQ29_024565</name>
</gene>
<evidence type="ECO:0000259" key="1">
    <source>
        <dbReference type="PROSITE" id="PS50181"/>
    </source>
</evidence>
<comment type="caution">
    <text evidence="2">The sequence shown here is derived from an EMBL/GenBank/DDBJ whole genome shotgun (WGS) entry which is preliminary data.</text>
</comment>
<sequence>MKRTTLIKPLSIYSSPHKLEFRSPNLVEYQSILIKPPMYRSILLSHRLPDDLVYEILTRLPVKSLIRFRCVSKSWYRTITDSDFITKHLERANLLSNNNNGCLLCNPYRNGQYSSCDYLCTFVCNTDRTLTEISRFEFPSDDECLVGFSNGIICLANHDEEFSHILYLWNPSIRKFKKLLATPTPLIEPFDNSAFGFGYHSQNNDYKILRFVSFWIDRGEKVRPAEAEIYTLIDSIESSLCIFFNGALHSLASSWDHRFVLSFDLNDERFRKILLPPNYLDGVFVGTENLAVFKGSLALIVFGAEVAENDNICHIWVMKEYGVVESWTKRSVLMALEEVEHFFGCTINGELLIEKYGHTQSLAFDPESLNEEILRIPEPACMIYTANFVESLVLLDGLNISSQSKN</sequence>
<dbReference type="PANTHER" id="PTHR31672:SF13">
    <property type="entry name" value="F-BOX PROTEIN CPR30-LIKE"/>
    <property type="match status" value="1"/>
</dbReference>
<feature type="domain" description="F-box" evidence="1">
    <location>
        <begin position="42"/>
        <end position="89"/>
    </location>
</feature>
<dbReference type="PANTHER" id="PTHR31672">
    <property type="entry name" value="BNACNNG10540D PROTEIN"/>
    <property type="match status" value="1"/>
</dbReference>
<dbReference type="Pfam" id="PF07734">
    <property type="entry name" value="FBA_1"/>
    <property type="match status" value="1"/>
</dbReference>
<protein>
    <recommendedName>
        <fullName evidence="1">F-box domain-containing protein</fullName>
    </recommendedName>
</protein>
<dbReference type="InterPro" id="IPR050796">
    <property type="entry name" value="SCF_F-box_component"/>
</dbReference>
<dbReference type="PROSITE" id="PS50181">
    <property type="entry name" value="FBOX"/>
    <property type="match status" value="1"/>
</dbReference>
<dbReference type="AlphaFoldDB" id="A0AAN7INX1"/>
<dbReference type="InterPro" id="IPR017451">
    <property type="entry name" value="F-box-assoc_interact_dom"/>
</dbReference>
<dbReference type="NCBIfam" id="TIGR01640">
    <property type="entry name" value="F_box_assoc_1"/>
    <property type="match status" value="1"/>
</dbReference>
<dbReference type="Proteomes" id="UP001324115">
    <property type="component" value="Unassembled WGS sequence"/>
</dbReference>